<reference evidence="1 2" key="1">
    <citation type="submission" date="2021-04" db="EMBL/GenBank/DDBJ databases">
        <authorList>
            <person name="De Guttry C."/>
            <person name="Zahm M."/>
            <person name="Klopp C."/>
            <person name="Cabau C."/>
            <person name="Louis A."/>
            <person name="Berthelot C."/>
            <person name="Parey E."/>
            <person name="Roest Crollius H."/>
            <person name="Montfort J."/>
            <person name="Robinson-Rechavi M."/>
            <person name="Bucao C."/>
            <person name="Bouchez O."/>
            <person name="Gislard M."/>
            <person name="Lluch J."/>
            <person name="Milhes M."/>
            <person name="Lampietro C."/>
            <person name="Lopez Roques C."/>
            <person name="Donnadieu C."/>
            <person name="Braasch I."/>
            <person name="Desvignes T."/>
            <person name="Postlethwait J."/>
            <person name="Bobe J."/>
            <person name="Wedekind C."/>
            <person name="Guiguen Y."/>
        </authorList>
    </citation>
    <scope>NUCLEOTIDE SEQUENCE [LARGE SCALE GENOMIC DNA]</scope>
    <source>
        <strain evidence="1">Cs_M1</strain>
        <tissue evidence="1">Blood</tissue>
    </source>
</reference>
<accession>A0AAN8QRN7</accession>
<sequence length="135" mass="15270">MKHVLSSPYRATACCDKYLDGDTHLLQAACLNTGAFSGTFPLITARVSLSLSRSHLTCTVCNHSHSFEILRTQELTYIHLSLAAFRQAAQFWYFFTNCSFDQSHQIFSHKIFFKADLIGQKTNSFLKNIRLGLSV</sequence>
<evidence type="ECO:0000313" key="1">
    <source>
        <dbReference type="EMBL" id="KAK6313774.1"/>
    </source>
</evidence>
<protein>
    <submittedName>
        <fullName evidence="1">Uncharacterized protein</fullName>
    </submittedName>
</protein>
<comment type="caution">
    <text evidence="1">The sequence shown here is derived from an EMBL/GenBank/DDBJ whole genome shotgun (WGS) entry which is preliminary data.</text>
</comment>
<keyword evidence="2" id="KW-1185">Reference proteome</keyword>
<evidence type="ECO:0000313" key="2">
    <source>
        <dbReference type="Proteomes" id="UP001356427"/>
    </source>
</evidence>
<dbReference type="Proteomes" id="UP001356427">
    <property type="component" value="Unassembled WGS sequence"/>
</dbReference>
<gene>
    <name evidence="1" type="ORF">J4Q44_G00152330</name>
</gene>
<dbReference type="AlphaFoldDB" id="A0AAN8QRN7"/>
<dbReference type="EMBL" id="JAGTTL010000013">
    <property type="protein sequence ID" value="KAK6313774.1"/>
    <property type="molecule type" value="Genomic_DNA"/>
</dbReference>
<name>A0AAN8QRN7_9TELE</name>
<organism evidence="1 2">
    <name type="scientific">Coregonus suidteri</name>
    <dbReference type="NCBI Taxonomy" id="861788"/>
    <lineage>
        <taxon>Eukaryota</taxon>
        <taxon>Metazoa</taxon>
        <taxon>Chordata</taxon>
        <taxon>Craniata</taxon>
        <taxon>Vertebrata</taxon>
        <taxon>Euteleostomi</taxon>
        <taxon>Actinopterygii</taxon>
        <taxon>Neopterygii</taxon>
        <taxon>Teleostei</taxon>
        <taxon>Protacanthopterygii</taxon>
        <taxon>Salmoniformes</taxon>
        <taxon>Salmonidae</taxon>
        <taxon>Coregoninae</taxon>
        <taxon>Coregonus</taxon>
    </lineage>
</organism>
<proteinExistence type="predicted"/>